<name>A0A699GXM8_TANCI</name>
<accession>A0A699GXM8</accession>
<dbReference type="GO" id="GO:0016787">
    <property type="term" value="F:hydrolase activity"/>
    <property type="evidence" value="ECO:0007669"/>
    <property type="project" value="UniProtKB-KW"/>
</dbReference>
<evidence type="ECO:0000259" key="3">
    <source>
        <dbReference type="PROSITE" id="PS50994"/>
    </source>
</evidence>
<proteinExistence type="predicted"/>
<dbReference type="InterPro" id="IPR013103">
    <property type="entry name" value="RVT_2"/>
</dbReference>
<keyword evidence="2" id="KW-0378">Hydrolase</keyword>
<dbReference type="Gene3D" id="3.30.420.10">
    <property type="entry name" value="Ribonuclease H-like superfamily/Ribonuclease H"/>
    <property type="match status" value="1"/>
</dbReference>
<dbReference type="InterPro" id="IPR012337">
    <property type="entry name" value="RNaseH-like_sf"/>
</dbReference>
<dbReference type="GO" id="GO:0015074">
    <property type="term" value="P:DNA integration"/>
    <property type="evidence" value="ECO:0007669"/>
    <property type="project" value="InterPro"/>
</dbReference>
<organism evidence="4">
    <name type="scientific">Tanacetum cinerariifolium</name>
    <name type="common">Dalmatian daisy</name>
    <name type="synonym">Chrysanthemum cinerariifolium</name>
    <dbReference type="NCBI Taxonomy" id="118510"/>
    <lineage>
        <taxon>Eukaryota</taxon>
        <taxon>Viridiplantae</taxon>
        <taxon>Streptophyta</taxon>
        <taxon>Embryophyta</taxon>
        <taxon>Tracheophyta</taxon>
        <taxon>Spermatophyta</taxon>
        <taxon>Magnoliopsida</taxon>
        <taxon>eudicotyledons</taxon>
        <taxon>Gunneridae</taxon>
        <taxon>Pentapetalae</taxon>
        <taxon>asterids</taxon>
        <taxon>campanulids</taxon>
        <taxon>Asterales</taxon>
        <taxon>Asteraceae</taxon>
        <taxon>Asteroideae</taxon>
        <taxon>Anthemideae</taxon>
        <taxon>Anthemidinae</taxon>
        <taxon>Tanacetum</taxon>
    </lineage>
</organism>
<dbReference type="EMBL" id="BKCJ010070769">
    <property type="protein sequence ID" value="GEW71972.1"/>
    <property type="molecule type" value="Genomic_DNA"/>
</dbReference>
<sequence length="468" mass="54102">MRALYIQHGCEADMEVLPAYMEANAKAELNKKAHSAEALTLEDVMAALNSKEIKERSNANGDNREGLYVRGITYHRDSHQSRGIFKVMMSMSVEALFDWIIESRSSYHMKPMLDLFFDFLGMRWGVVLSGTRKDNCVYSLDGHVAAGELNASFKEKDSLAQVWRKRLGHISEAGLQVLEKQELFGKKSLGPSQVESLGGKRYFLSIVDDYSRRLRTDNGLEFCNREFKKLCIENGIARHLTVVETPQQNGLEEWMNRTLMDKIEVELQGLNNRTLEEDLTDQEDGDDEDVRDQKLIKHWISQIIKEEDTHKPLTYQEAVAWEVISKRKADMKEEMDSLRKNKTWKLVDHPVGQKLMSYKWLFKIKERTKDIQKPGYNASLVARGFTQRASIDYNKVFSLVVQHTSILVILALTECKDYELEQLDVNTTFLHGNLEKVIYMRQPPKYEQCNNVCLLKKSLYGLKQSLRK</sequence>
<dbReference type="PROSITE" id="PS50994">
    <property type="entry name" value="INTEGRASE"/>
    <property type="match status" value="1"/>
</dbReference>
<gene>
    <name evidence="4" type="ORF">Tci_243948</name>
</gene>
<dbReference type="AlphaFoldDB" id="A0A699GXM8"/>
<feature type="domain" description="Integrase catalytic" evidence="3">
    <location>
        <begin position="214"/>
        <end position="313"/>
    </location>
</feature>
<reference evidence="4" key="1">
    <citation type="journal article" date="2019" name="Sci. Rep.">
        <title>Draft genome of Tanacetum cinerariifolium, the natural source of mosquito coil.</title>
        <authorList>
            <person name="Yamashiro T."/>
            <person name="Shiraishi A."/>
            <person name="Satake H."/>
            <person name="Nakayama K."/>
        </authorList>
    </citation>
    <scope>NUCLEOTIDE SEQUENCE</scope>
</reference>
<evidence type="ECO:0000256" key="1">
    <source>
        <dbReference type="ARBA" id="ARBA00022723"/>
    </source>
</evidence>
<dbReference type="GO" id="GO:0046872">
    <property type="term" value="F:metal ion binding"/>
    <property type="evidence" value="ECO:0007669"/>
    <property type="project" value="UniProtKB-KW"/>
</dbReference>
<dbReference type="PANTHER" id="PTHR42648">
    <property type="entry name" value="TRANSPOSASE, PUTATIVE-RELATED"/>
    <property type="match status" value="1"/>
</dbReference>
<dbReference type="InterPro" id="IPR001584">
    <property type="entry name" value="Integrase_cat-core"/>
</dbReference>
<protein>
    <submittedName>
        <fullName evidence="4">Retrovirus-related Pol polyprotein from transposon TNT 1-94</fullName>
    </submittedName>
</protein>
<dbReference type="PANTHER" id="PTHR42648:SF28">
    <property type="entry name" value="TRANSPOSON-ENCODED PROTEIN WITH RIBONUCLEASE H-LIKE AND RETROVIRUS ZINC FINGER-LIKE DOMAINS"/>
    <property type="match status" value="1"/>
</dbReference>
<dbReference type="InterPro" id="IPR039537">
    <property type="entry name" value="Retrotran_Ty1/copia-like"/>
</dbReference>
<comment type="caution">
    <text evidence="4">The sequence shown here is derived from an EMBL/GenBank/DDBJ whole genome shotgun (WGS) entry which is preliminary data.</text>
</comment>
<keyword evidence="1" id="KW-0479">Metal-binding</keyword>
<evidence type="ECO:0000256" key="2">
    <source>
        <dbReference type="ARBA" id="ARBA00022801"/>
    </source>
</evidence>
<dbReference type="InterPro" id="IPR036397">
    <property type="entry name" value="RNaseH_sf"/>
</dbReference>
<evidence type="ECO:0000313" key="4">
    <source>
        <dbReference type="EMBL" id="GEW71972.1"/>
    </source>
</evidence>
<dbReference type="Pfam" id="PF07727">
    <property type="entry name" value="RVT_2"/>
    <property type="match status" value="1"/>
</dbReference>
<dbReference type="SUPFAM" id="SSF53098">
    <property type="entry name" value="Ribonuclease H-like"/>
    <property type="match status" value="1"/>
</dbReference>
<dbReference type="GO" id="GO:0003676">
    <property type="term" value="F:nucleic acid binding"/>
    <property type="evidence" value="ECO:0007669"/>
    <property type="project" value="InterPro"/>
</dbReference>